<evidence type="ECO:0000256" key="2">
    <source>
        <dbReference type="ARBA" id="ARBA00022801"/>
    </source>
</evidence>
<dbReference type="EC" id="3.1.2.-" evidence="3"/>
<accession>A0ABZ0SD22</accession>
<dbReference type="Gene3D" id="3.10.129.10">
    <property type="entry name" value="Hotdog Thioesterase"/>
    <property type="match status" value="1"/>
</dbReference>
<dbReference type="InterPro" id="IPR050563">
    <property type="entry name" value="4-hydroxybenzoyl-CoA_TE"/>
</dbReference>
<dbReference type="SUPFAM" id="SSF54637">
    <property type="entry name" value="Thioesterase/thiol ester dehydrase-isomerase"/>
    <property type="match status" value="1"/>
</dbReference>
<protein>
    <submittedName>
        <fullName evidence="3">Acyl-CoA thioester hydrolase YbgC</fullName>
        <ecNumber evidence="3">3.1.2.-</ecNumber>
    </submittedName>
</protein>
<dbReference type="NCBIfam" id="TIGR00051">
    <property type="entry name" value="YbgC/FadM family acyl-CoA thioesterase"/>
    <property type="match status" value="1"/>
</dbReference>
<evidence type="ECO:0000313" key="4">
    <source>
        <dbReference type="Proteomes" id="UP001432180"/>
    </source>
</evidence>
<reference evidence="3 4" key="1">
    <citation type="journal article" date="2023" name="Microorganisms">
        <title>Thiorhodovibrio frisius and Trv. litoralis spp. nov., Two Novel Members from a Clade of Fastidious Purple Sulfur Bacteria That Exhibit Unique Red-Shifted Light-Harvesting Capabilities.</title>
        <authorList>
            <person name="Methner A."/>
            <person name="Kuzyk S.B."/>
            <person name="Petersen J."/>
            <person name="Bauer S."/>
            <person name="Brinkmann H."/>
            <person name="Sichau K."/>
            <person name="Wanner G."/>
            <person name="Wolf J."/>
            <person name="Neumann-Schaal M."/>
            <person name="Henke P."/>
            <person name="Tank M."/>
            <person name="Sproer C."/>
            <person name="Bunk B."/>
            <person name="Overmann J."/>
        </authorList>
    </citation>
    <scope>NUCLEOTIDE SEQUENCE [LARGE SCALE GENOMIC DNA]</scope>
    <source>
        <strain evidence="3 4">DSM 6702</strain>
    </source>
</reference>
<evidence type="ECO:0000313" key="3">
    <source>
        <dbReference type="EMBL" id="WPL18016.1"/>
    </source>
</evidence>
<organism evidence="3 4">
    <name type="scientific">Thiorhodovibrio winogradskyi</name>
    <dbReference type="NCBI Taxonomy" id="77007"/>
    <lineage>
        <taxon>Bacteria</taxon>
        <taxon>Pseudomonadati</taxon>
        <taxon>Pseudomonadota</taxon>
        <taxon>Gammaproteobacteria</taxon>
        <taxon>Chromatiales</taxon>
        <taxon>Chromatiaceae</taxon>
        <taxon>Thiorhodovibrio</taxon>
    </lineage>
</organism>
<dbReference type="GO" id="GO:0016787">
    <property type="term" value="F:hydrolase activity"/>
    <property type="evidence" value="ECO:0007669"/>
    <property type="project" value="UniProtKB-KW"/>
</dbReference>
<dbReference type="PANTHER" id="PTHR31793:SF37">
    <property type="entry name" value="ACYL-COA THIOESTER HYDROLASE YBGC"/>
    <property type="match status" value="1"/>
</dbReference>
<dbReference type="InterPro" id="IPR014166">
    <property type="entry name" value="Tol-Pal_acyl-CoA_thioesterase"/>
</dbReference>
<keyword evidence="2 3" id="KW-0378">Hydrolase</keyword>
<dbReference type="EMBL" id="CP121472">
    <property type="protein sequence ID" value="WPL18016.1"/>
    <property type="molecule type" value="Genomic_DNA"/>
</dbReference>
<keyword evidence="4" id="KW-1185">Reference proteome</keyword>
<dbReference type="InterPro" id="IPR006684">
    <property type="entry name" value="YbgC/YbaW"/>
</dbReference>
<dbReference type="CDD" id="cd00586">
    <property type="entry name" value="4HBT"/>
    <property type="match status" value="1"/>
</dbReference>
<comment type="similarity">
    <text evidence="1">Belongs to the 4-hydroxybenzoyl-CoA thioesterase family.</text>
</comment>
<dbReference type="NCBIfam" id="TIGR02799">
    <property type="entry name" value="thio_ybgC"/>
    <property type="match status" value="1"/>
</dbReference>
<proteinExistence type="inferred from homology"/>
<dbReference type="Proteomes" id="UP001432180">
    <property type="component" value="Chromosome"/>
</dbReference>
<sequence length="181" mass="20248">MRTALNQGVHQDIALATDDRPMGDRPIGHAEPFIWPVRVYYEDTDAGGLVYHANYLRFFERARTEWLRAIGYEQDQLREQEDLLFVARRAEIRFQRPARFNDALLVSAAIAGHGGASIDFTQDIRRQGDGQLCCSATFNIASISAARQRPKRIPPSLLARLSAHPSARHAGDHSGETSHGL</sequence>
<dbReference type="InterPro" id="IPR029069">
    <property type="entry name" value="HotDog_dom_sf"/>
</dbReference>
<dbReference type="Pfam" id="PF13279">
    <property type="entry name" value="4HBT_2"/>
    <property type="match status" value="1"/>
</dbReference>
<name>A0ABZ0SD22_9GAMM</name>
<dbReference type="PANTHER" id="PTHR31793">
    <property type="entry name" value="4-HYDROXYBENZOYL-COA THIOESTERASE FAMILY MEMBER"/>
    <property type="match status" value="1"/>
</dbReference>
<evidence type="ECO:0000256" key="1">
    <source>
        <dbReference type="ARBA" id="ARBA00005953"/>
    </source>
</evidence>
<gene>
    <name evidence="3" type="primary">ybgC</name>
    <name evidence="3" type="ORF">Thiowin_03066</name>
</gene>